<dbReference type="EMBL" id="JAUSWJ010000001">
    <property type="protein sequence ID" value="MDQ0517356.1"/>
    <property type="molecule type" value="Genomic_DNA"/>
</dbReference>
<keyword evidence="1" id="KW-1133">Transmembrane helix</keyword>
<dbReference type="GO" id="GO:0051301">
    <property type="term" value="P:cell division"/>
    <property type="evidence" value="ECO:0007669"/>
    <property type="project" value="UniProtKB-KW"/>
</dbReference>
<keyword evidence="3" id="KW-1185">Reference proteome</keyword>
<dbReference type="RefSeq" id="WP_307290368.1">
    <property type="nucleotide sequence ID" value="NZ_JAUSWJ010000001.1"/>
</dbReference>
<feature type="transmembrane region" description="Helical" evidence="1">
    <location>
        <begin position="103"/>
        <end position="124"/>
    </location>
</feature>
<sequence>MGRIPPSTSSYAMLTRLRLRALRRLSRGASPSIAAVAGLLIFAADAFVAPAYGLNVLYIVLLIAMIPCASRRQVAWMTGSFIALSALGFMIGEGRAATGADIARLFINLAALVLTAVLIVSLRGGTRGFFQGRRTAKERDETESDAERVALPVGASAASVAIADEVVQQLTATILGNAACRNWLERPSPDIREAHAAIEYSIASARRASDLVQRLRQLRPQPIRIAAPLSPSGIDPG</sequence>
<dbReference type="Gene3D" id="1.10.287.130">
    <property type="match status" value="1"/>
</dbReference>
<keyword evidence="1" id="KW-0472">Membrane</keyword>
<feature type="transmembrane region" description="Helical" evidence="1">
    <location>
        <begin position="25"/>
        <end position="43"/>
    </location>
</feature>
<reference evidence="2 3" key="1">
    <citation type="submission" date="2023-07" db="EMBL/GenBank/DDBJ databases">
        <title>Genomic Encyclopedia of Type Strains, Phase IV (KMG-IV): sequencing the most valuable type-strain genomes for metagenomic binning, comparative biology and taxonomic classification.</title>
        <authorList>
            <person name="Goeker M."/>
        </authorList>
    </citation>
    <scope>NUCLEOTIDE SEQUENCE [LARGE SCALE GENOMIC DNA]</scope>
    <source>
        <strain evidence="2 3">B1-1</strain>
    </source>
</reference>
<feature type="transmembrane region" description="Helical" evidence="1">
    <location>
        <begin position="49"/>
        <end position="67"/>
    </location>
</feature>
<keyword evidence="2" id="KW-0132">Cell division</keyword>
<evidence type="ECO:0000256" key="1">
    <source>
        <dbReference type="SAM" id="Phobius"/>
    </source>
</evidence>
<keyword evidence="2" id="KW-0131">Cell cycle</keyword>
<keyword evidence="1" id="KW-0812">Transmembrane</keyword>
<accession>A0ABU0M8R5</accession>
<gene>
    <name evidence="2" type="ORF">QO015_002969</name>
</gene>
<evidence type="ECO:0000313" key="3">
    <source>
        <dbReference type="Proteomes" id="UP001223743"/>
    </source>
</evidence>
<feature type="transmembrane region" description="Helical" evidence="1">
    <location>
        <begin position="74"/>
        <end position="91"/>
    </location>
</feature>
<organism evidence="2 3">
    <name type="scientific">Kaistia geumhonensis</name>
    <dbReference type="NCBI Taxonomy" id="410839"/>
    <lineage>
        <taxon>Bacteria</taxon>
        <taxon>Pseudomonadati</taxon>
        <taxon>Pseudomonadota</taxon>
        <taxon>Alphaproteobacteria</taxon>
        <taxon>Hyphomicrobiales</taxon>
        <taxon>Kaistiaceae</taxon>
        <taxon>Kaistia</taxon>
    </lineage>
</organism>
<name>A0ABU0M8R5_9HYPH</name>
<protein>
    <submittedName>
        <fullName evidence="2">Cell division protein FtsL</fullName>
    </submittedName>
</protein>
<evidence type="ECO:0000313" key="2">
    <source>
        <dbReference type="EMBL" id="MDQ0517356.1"/>
    </source>
</evidence>
<proteinExistence type="predicted"/>
<dbReference type="Proteomes" id="UP001223743">
    <property type="component" value="Unassembled WGS sequence"/>
</dbReference>
<comment type="caution">
    <text evidence="2">The sequence shown here is derived from an EMBL/GenBank/DDBJ whole genome shotgun (WGS) entry which is preliminary data.</text>
</comment>